<proteinExistence type="predicted"/>
<dbReference type="AlphaFoldDB" id="A0A8S3ZYZ5"/>
<accession>A0A8S3ZYZ5</accession>
<dbReference type="Gene3D" id="1.20.1740.10">
    <property type="entry name" value="Amino acid/polyamine transporter I"/>
    <property type="match status" value="1"/>
</dbReference>
<feature type="transmembrane region" description="Helical" evidence="5">
    <location>
        <begin position="159"/>
        <end position="181"/>
    </location>
</feature>
<feature type="transmembrane region" description="Helical" evidence="5">
    <location>
        <begin position="201"/>
        <end position="221"/>
    </location>
</feature>
<organism evidence="6 7">
    <name type="scientific">Candidula unifasciata</name>
    <dbReference type="NCBI Taxonomy" id="100452"/>
    <lineage>
        <taxon>Eukaryota</taxon>
        <taxon>Metazoa</taxon>
        <taxon>Spiralia</taxon>
        <taxon>Lophotrochozoa</taxon>
        <taxon>Mollusca</taxon>
        <taxon>Gastropoda</taxon>
        <taxon>Heterobranchia</taxon>
        <taxon>Euthyneura</taxon>
        <taxon>Panpulmonata</taxon>
        <taxon>Eupulmonata</taxon>
        <taxon>Stylommatophora</taxon>
        <taxon>Helicina</taxon>
        <taxon>Helicoidea</taxon>
        <taxon>Geomitridae</taxon>
        <taxon>Candidula</taxon>
    </lineage>
</organism>
<evidence type="ECO:0000256" key="3">
    <source>
        <dbReference type="ARBA" id="ARBA00022989"/>
    </source>
</evidence>
<dbReference type="Pfam" id="PF13520">
    <property type="entry name" value="AA_permease_2"/>
    <property type="match status" value="1"/>
</dbReference>
<gene>
    <name evidence="6" type="ORF">CUNI_LOCUS19642</name>
</gene>
<dbReference type="GO" id="GO:0016020">
    <property type="term" value="C:membrane"/>
    <property type="evidence" value="ECO:0007669"/>
    <property type="project" value="UniProtKB-SubCell"/>
</dbReference>
<evidence type="ECO:0000256" key="2">
    <source>
        <dbReference type="ARBA" id="ARBA00022692"/>
    </source>
</evidence>
<evidence type="ECO:0000256" key="4">
    <source>
        <dbReference type="ARBA" id="ARBA00023136"/>
    </source>
</evidence>
<dbReference type="PANTHER" id="PTHR11785">
    <property type="entry name" value="AMINO ACID TRANSPORTER"/>
    <property type="match status" value="1"/>
</dbReference>
<dbReference type="OrthoDB" id="6096227at2759"/>
<feature type="transmembrane region" description="Helical" evidence="5">
    <location>
        <begin position="43"/>
        <end position="67"/>
    </location>
</feature>
<evidence type="ECO:0000256" key="1">
    <source>
        <dbReference type="ARBA" id="ARBA00004141"/>
    </source>
</evidence>
<evidence type="ECO:0000313" key="7">
    <source>
        <dbReference type="Proteomes" id="UP000678393"/>
    </source>
</evidence>
<dbReference type="PANTHER" id="PTHR11785:SF528">
    <property type="entry name" value="AMINO ACID TRANSPORTER PROTEIN JHI-21"/>
    <property type="match status" value="1"/>
</dbReference>
<sequence>MPENIALKKHITLFQGVAIIVGIIIGSGIFVSPVGILRHTRSVGFAMIMWTVCGVFNMLCALCYAELGASMPQSGGEYVYIRRAFGDFPAFICLWINFVLICPVAIAALSLIASLYILQPIFPDCAVPALAERFIAICLVWLLIAVNSRNVKWATRVQVVITASKLIALILIIGLGMWYFAKGETEAFEDSFADSEYGAGAIALSFYSGFWAYSGWSYLNFLTEELVNPN</sequence>
<protein>
    <recommendedName>
        <fullName evidence="8">Amino acid transporter</fullName>
    </recommendedName>
</protein>
<dbReference type="InterPro" id="IPR002293">
    <property type="entry name" value="AA/rel_permease1"/>
</dbReference>
<evidence type="ECO:0008006" key="8">
    <source>
        <dbReference type="Google" id="ProtNLM"/>
    </source>
</evidence>
<keyword evidence="3 5" id="KW-1133">Transmembrane helix</keyword>
<dbReference type="InterPro" id="IPR050598">
    <property type="entry name" value="AminoAcid_Transporter"/>
</dbReference>
<feature type="transmembrane region" description="Helical" evidence="5">
    <location>
        <begin position="12"/>
        <end position="31"/>
    </location>
</feature>
<feature type="transmembrane region" description="Helical" evidence="5">
    <location>
        <begin position="130"/>
        <end position="147"/>
    </location>
</feature>
<feature type="transmembrane region" description="Helical" evidence="5">
    <location>
        <begin position="88"/>
        <end position="118"/>
    </location>
</feature>
<comment type="subcellular location">
    <subcellularLocation>
        <location evidence="1">Membrane</location>
        <topology evidence="1">Multi-pass membrane protein</topology>
    </subcellularLocation>
</comment>
<evidence type="ECO:0000256" key="5">
    <source>
        <dbReference type="SAM" id="Phobius"/>
    </source>
</evidence>
<name>A0A8S3ZYZ5_9EUPU</name>
<evidence type="ECO:0000313" key="6">
    <source>
        <dbReference type="EMBL" id="CAG5134084.1"/>
    </source>
</evidence>
<dbReference type="GO" id="GO:0015179">
    <property type="term" value="F:L-amino acid transmembrane transporter activity"/>
    <property type="evidence" value="ECO:0007669"/>
    <property type="project" value="TreeGrafter"/>
</dbReference>
<dbReference type="Proteomes" id="UP000678393">
    <property type="component" value="Unassembled WGS sequence"/>
</dbReference>
<feature type="non-terminal residue" evidence="6">
    <location>
        <position position="1"/>
    </location>
</feature>
<reference evidence="6" key="1">
    <citation type="submission" date="2021-04" db="EMBL/GenBank/DDBJ databases">
        <authorList>
            <consortium name="Molecular Ecology Group"/>
        </authorList>
    </citation>
    <scope>NUCLEOTIDE SEQUENCE</scope>
</reference>
<dbReference type="EMBL" id="CAJHNH020006768">
    <property type="protein sequence ID" value="CAG5134084.1"/>
    <property type="molecule type" value="Genomic_DNA"/>
</dbReference>
<keyword evidence="4 5" id="KW-0472">Membrane</keyword>
<keyword evidence="7" id="KW-1185">Reference proteome</keyword>
<comment type="caution">
    <text evidence="6">The sequence shown here is derived from an EMBL/GenBank/DDBJ whole genome shotgun (WGS) entry which is preliminary data.</text>
</comment>
<keyword evidence="2 5" id="KW-0812">Transmembrane</keyword>